<evidence type="ECO:0000313" key="3">
    <source>
        <dbReference type="Proteomes" id="UP000182034"/>
    </source>
</evidence>
<dbReference type="RefSeq" id="WP_072411939.1">
    <property type="nucleotide sequence ID" value="NZ_FPKW01000017.1"/>
</dbReference>
<feature type="transmembrane region" description="Helical" evidence="1">
    <location>
        <begin position="71"/>
        <end position="95"/>
    </location>
</feature>
<reference evidence="3" key="1">
    <citation type="submission" date="2016-10" db="EMBL/GenBank/DDBJ databases">
        <authorList>
            <person name="Varghese N."/>
            <person name="Submissions S."/>
        </authorList>
    </citation>
    <scope>NUCLEOTIDE SEQUENCE [LARGE SCALE GENOMIC DNA]</scope>
    <source>
        <strain evidence="3">SUR2</strain>
    </source>
</reference>
<accession>A0A1K2IVQ7</accession>
<feature type="transmembrane region" description="Helical" evidence="1">
    <location>
        <begin position="107"/>
        <end position="126"/>
    </location>
</feature>
<feature type="transmembrane region" description="Helical" evidence="1">
    <location>
        <begin position="40"/>
        <end position="59"/>
    </location>
</feature>
<dbReference type="Proteomes" id="UP000182034">
    <property type="component" value="Unassembled WGS sequence"/>
</dbReference>
<name>A0A1K2IVQ7_9FLAO</name>
<dbReference type="AlphaFoldDB" id="A0A1K2IVQ7"/>
<dbReference type="EMBL" id="FPKW01000017">
    <property type="protein sequence ID" value="SFZ96256.1"/>
    <property type="molecule type" value="Genomic_DNA"/>
</dbReference>
<keyword evidence="1" id="KW-0812">Transmembrane</keyword>
<sequence length="132" mass="15199">MSRNIFDIVGIVLDALDLLGSSSAPSWETKKTAKRKKSKYLMEWFSAIFTLISCVLLFIVFKDPLLVQSPFQTVCIAILIGIVFTFSCCFALYLLEFFYFKSFFSMLFFCTSLILLWTVSVLFLYLRSGLFL</sequence>
<keyword evidence="3" id="KW-1185">Reference proteome</keyword>
<organism evidence="2 3">
    <name type="scientific">Chryseobacterium limigenitum</name>
    <dbReference type="NCBI Taxonomy" id="1612149"/>
    <lineage>
        <taxon>Bacteria</taxon>
        <taxon>Pseudomonadati</taxon>
        <taxon>Bacteroidota</taxon>
        <taxon>Flavobacteriia</taxon>
        <taxon>Flavobacteriales</taxon>
        <taxon>Weeksellaceae</taxon>
        <taxon>Chryseobacterium group</taxon>
        <taxon>Chryseobacterium</taxon>
    </lineage>
</organism>
<keyword evidence="1" id="KW-0472">Membrane</keyword>
<evidence type="ECO:0000313" key="2">
    <source>
        <dbReference type="EMBL" id="SFZ96256.1"/>
    </source>
</evidence>
<gene>
    <name evidence="2" type="ORF">SAMN05216324_11771</name>
</gene>
<evidence type="ECO:0000256" key="1">
    <source>
        <dbReference type="SAM" id="Phobius"/>
    </source>
</evidence>
<proteinExistence type="predicted"/>
<evidence type="ECO:0008006" key="4">
    <source>
        <dbReference type="Google" id="ProtNLM"/>
    </source>
</evidence>
<protein>
    <recommendedName>
        <fullName evidence="4">Branched-chain amino acid ABC transporter substrate-binding protein</fullName>
    </recommendedName>
</protein>
<keyword evidence="1" id="KW-1133">Transmembrane helix</keyword>
<dbReference type="OrthoDB" id="1274473at2"/>